<dbReference type="Pfam" id="PF14581">
    <property type="entry name" value="SseB_C"/>
    <property type="match status" value="1"/>
</dbReference>
<dbReference type="RefSeq" id="WP_207114616.1">
    <property type="nucleotide sequence ID" value="NZ_CP147246.1"/>
</dbReference>
<dbReference type="EMBL" id="CP147246">
    <property type="protein sequence ID" value="WYJ94310.1"/>
    <property type="molecule type" value="Genomic_DNA"/>
</dbReference>
<name>A0AAQ3W2Z5_9ENTE</name>
<keyword evidence="3" id="KW-1185">Reference proteome</keyword>
<sequence length="231" mass="26924">MTESENKNILKYMELIKSEQATLEIKKKFFEELKKTNLYCAIFENTSRGNSSKISFLQIKNEKNEIFLPLFTTIDLLTLFSKDNNVHPTPISFEQWCNLYAKLECTGIAINPDQQNILLNADLIEKLNSSNNNEVIIGEPKEYPSKMVNSLIKYFKNVESINEVYIFQQVKRTEKSLLLVIKAENYNDKLFQSIGNEASKHIKKDELLDLISWNSEFSKKITKNKTPFYKK</sequence>
<dbReference type="InterPro" id="IPR027945">
    <property type="entry name" value="SseB_C"/>
</dbReference>
<feature type="domain" description="SseB protein C-terminal" evidence="1">
    <location>
        <begin position="131"/>
        <end position="231"/>
    </location>
</feature>
<reference evidence="2" key="1">
    <citation type="submission" date="2017-05" db="EMBL/GenBank/DDBJ databases">
        <authorList>
            <consortium name="The Broad Institute Genomics Platform"/>
            <consortium name="The Broad Institute Genomic Center for Infectious Diseases"/>
            <person name="Earl A."/>
            <person name="Manson A."/>
            <person name="Schwartman J."/>
            <person name="Gilmore M."/>
            <person name="Abouelleil A."/>
            <person name="Cao P."/>
            <person name="Chapman S."/>
            <person name="Cusick C."/>
            <person name="Shea T."/>
            <person name="Young S."/>
            <person name="Neafsey D."/>
            <person name="Nusbaum C."/>
            <person name="Birren B."/>
        </authorList>
    </citation>
    <scope>NUCLEOTIDE SEQUENCE</scope>
    <source>
        <strain evidence="2">9D6_DIV0238</strain>
    </source>
</reference>
<proteinExistence type="predicted"/>
<gene>
    <name evidence="2" type="ORF">A5889_001823</name>
</gene>
<dbReference type="Proteomes" id="UP000196151">
    <property type="component" value="Chromosome"/>
</dbReference>
<evidence type="ECO:0000259" key="1">
    <source>
        <dbReference type="Pfam" id="PF14581"/>
    </source>
</evidence>
<dbReference type="AlphaFoldDB" id="A0AAQ3W2Z5"/>
<evidence type="ECO:0000313" key="2">
    <source>
        <dbReference type="EMBL" id="WYJ94310.1"/>
    </source>
</evidence>
<evidence type="ECO:0000313" key="3">
    <source>
        <dbReference type="Proteomes" id="UP000196151"/>
    </source>
</evidence>
<accession>A0AAQ3W2Z5</accession>
<reference evidence="2" key="2">
    <citation type="submission" date="2024-03" db="EMBL/GenBank/DDBJ databases">
        <title>The Genome Sequence of Enterococcus sp. DIV0238c.</title>
        <authorList>
            <consortium name="The Broad Institute Genomics Platform"/>
            <consortium name="The Broad Institute Microbial Omics Core"/>
            <consortium name="The Broad Institute Genomic Center for Infectious Diseases"/>
            <person name="Earl A."/>
            <person name="Manson A."/>
            <person name="Gilmore M."/>
            <person name="Schwartman J."/>
            <person name="Shea T."/>
            <person name="Abouelleil A."/>
            <person name="Cao P."/>
            <person name="Chapman S."/>
            <person name="Cusick C."/>
            <person name="Young S."/>
            <person name="Neafsey D."/>
            <person name="Nusbaum C."/>
            <person name="Birren B."/>
        </authorList>
    </citation>
    <scope>NUCLEOTIDE SEQUENCE</scope>
    <source>
        <strain evidence="2">9D6_DIV0238</strain>
    </source>
</reference>
<protein>
    <recommendedName>
        <fullName evidence="1">SseB protein C-terminal domain-containing protein</fullName>
    </recommendedName>
</protein>
<organism evidence="2 3">
    <name type="scientific">Candidatus Enterococcus dunnyi</name>
    <dbReference type="NCBI Taxonomy" id="1834192"/>
    <lineage>
        <taxon>Bacteria</taxon>
        <taxon>Bacillati</taxon>
        <taxon>Bacillota</taxon>
        <taxon>Bacilli</taxon>
        <taxon>Lactobacillales</taxon>
        <taxon>Enterococcaceae</taxon>
        <taxon>Enterococcus</taxon>
    </lineage>
</organism>